<feature type="transmembrane region" description="Helical" evidence="8">
    <location>
        <begin position="312"/>
        <end position="333"/>
    </location>
</feature>
<proteinExistence type="inferred from homology"/>
<dbReference type="GO" id="GO:0005886">
    <property type="term" value="C:plasma membrane"/>
    <property type="evidence" value="ECO:0007669"/>
    <property type="project" value="UniProtKB-SubCell"/>
</dbReference>
<organism evidence="9 10">
    <name type="scientific">Corynebacterium tuscaniense</name>
    <dbReference type="NCBI Taxonomy" id="302449"/>
    <lineage>
        <taxon>Bacteria</taxon>
        <taxon>Bacillati</taxon>
        <taxon>Actinomycetota</taxon>
        <taxon>Actinomycetes</taxon>
        <taxon>Mycobacteriales</taxon>
        <taxon>Corynebacteriaceae</taxon>
        <taxon>Corynebacterium</taxon>
    </lineage>
</organism>
<dbReference type="Pfam" id="PF01032">
    <property type="entry name" value="FecCD"/>
    <property type="match status" value="1"/>
</dbReference>
<dbReference type="InterPro" id="IPR037294">
    <property type="entry name" value="ABC_BtuC-like"/>
</dbReference>
<dbReference type="GO" id="GO:0033214">
    <property type="term" value="P:siderophore-iron import into cell"/>
    <property type="evidence" value="ECO:0007669"/>
    <property type="project" value="TreeGrafter"/>
</dbReference>
<comment type="subcellular location">
    <subcellularLocation>
        <location evidence="1">Cell membrane</location>
        <topology evidence="1">Multi-pass membrane protein</topology>
    </subcellularLocation>
</comment>
<dbReference type="EMBL" id="PNHG01000003">
    <property type="protein sequence ID" value="PMC65031.1"/>
    <property type="molecule type" value="Genomic_DNA"/>
</dbReference>
<sequence>MSAAWRPRVFLATVLLALTVLVLFALKLAVGDYNLPLGAVWNVLLGGGETTEKLVVLKWRMPRAATAVGVGATLGLSGALMQSVTRNPLASPDILGITMGASAAAVTVIVIGTGSASVVTSWIGGLGISTAAAVGAMASALVIWLLAFRRNVDSFRLVLFGVIINALLQAYVSYLLIRADLRDAQAATVWLTGSLNAANWHTATPVFVLLGVFIPVIAWISYQFKAMELGPDFATGLGQNPRRNQLTFIACSAVLAAVAVAAAGPIGFVAFVAPQVALRLCAVSSPPLTASALTGALLVTASDLVTTHALPVALPVGLLTAVLGGSFLIYVLIQNNRRNSI</sequence>
<dbReference type="InterPro" id="IPR000522">
    <property type="entry name" value="ABC_transptr_permease_BtuC"/>
</dbReference>
<evidence type="ECO:0000256" key="7">
    <source>
        <dbReference type="ARBA" id="ARBA00023136"/>
    </source>
</evidence>
<feature type="transmembrane region" description="Helical" evidence="8">
    <location>
        <begin position="94"/>
        <end position="116"/>
    </location>
</feature>
<accession>A0A2N6T6S7</accession>
<feature type="transmembrane region" description="Helical" evidence="8">
    <location>
        <begin position="64"/>
        <end position="82"/>
    </location>
</feature>
<evidence type="ECO:0000313" key="9">
    <source>
        <dbReference type="EMBL" id="PMC65031.1"/>
    </source>
</evidence>
<feature type="transmembrane region" description="Helical" evidence="8">
    <location>
        <begin position="122"/>
        <end position="145"/>
    </location>
</feature>
<dbReference type="Gene3D" id="1.10.3470.10">
    <property type="entry name" value="ABC transporter involved in vitamin B12 uptake, BtuC"/>
    <property type="match status" value="1"/>
</dbReference>
<evidence type="ECO:0000256" key="6">
    <source>
        <dbReference type="ARBA" id="ARBA00022989"/>
    </source>
</evidence>
<dbReference type="GO" id="GO:0022857">
    <property type="term" value="F:transmembrane transporter activity"/>
    <property type="evidence" value="ECO:0007669"/>
    <property type="project" value="InterPro"/>
</dbReference>
<keyword evidence="3" id="KW-0813">Transport</keyword>
<dbReference type="AlphaFoldDB" id="A0A2N6T6S7"/>
<keyword evidence="7 8" id="KW-0472">Membrane</keyword>
<dbReference type="Proteomes" id="UP000235836">
    <property type="component" value="Unassembled WGS sequence"/>
</dbReference>
<evidence type="ECO:0000313" key="10">
    <source>
        <dbReference type="Proteomes" id="UP000235836"/>
    </source>
</evidence>
<keyword evidence="4" id="KW-1003">Cell membrane</keyword>
<name>A0A2N6T6S7_9CORY</name>
<evidence type="ECO:0000256" key="4">
    <source>
        <dbReference type="ARBA" id="ARBA00022475"/>
    </source>
</evidence>
<evidence type="ECO:0000256" key="3">
    <source>
        <dbReference type="ARBA" id="ARBA00022448"/>
    </source>
</evidence>
<comment type="caution">
    <text evidence="9">The sequence shown here is derived from an EMBL/GenBank/DDBJ whole genome shotgun (WGS) entry which is preliminary data.</text>
</comment>
<keyword evidence="5 8" id="KW-0812">Transmembrane</keyword>
<dbReference type="PANTHER" id="PTHR30472">
    <property type="entry name" value="FERRIC ENTEROBACTIN TRANSPORT SYSTEM PERMEASE PROTEIN"/>
    <property type="match status" value="1"/>
</dbReference>
<gene>
    <name evidence="9" type="ORF">CJ203_03185</name>
</gene>
<feature type="transmembrane region" description="Helical" evidence="8">
    <location>
        <begin position="197"/>
        <end position="220"/>
    </location>
</feature>
<dbReference type="CDD" id="cd06550">
    <property type="entry name" value="TM_ABC_iron-siderophores_like"/>
    <property type="match status" value="1"/>
</dbReference>
<keyword evidence="6 8" id="KW-1133">Transmembrane helix</keyword>
<comment type="similarity">
    <text evidence="2">Belongs to the binding-protein-dependent transport system permease family. FecCD subfamily.</text>
</comment>
<evidence type="ECO:0000256" key="5">
    <source>
        <dbReference type="ARBA" id="ARBA00022692"/>
    </source>
</evidence>
<keyword evidence="10" id="KW-1185">Reference proteome</keyword>
<evidence type="ECO:0000256" key="8">
    <source>
        <dbReference type="SAM" id="Phobius"/>
    </source>
</evidence>
<dbReference type="SUPFAM" id="SSF81345">
    <property type="entry name" value="ABC transporter involved in vitamin B12 uptake, BtuC"/>
    <property type="match status" value="1"/>
</dbReference>
<evidence type="ECO:0000256" key="2">
    <source>
        <dbReference type="ARBA" id="ARBA00007935"/>
    </source>
</evidence>
<evidence type="ECO:0000256" key="1">
    <source>
        <dbReference type="ARBA" id="ARBA00004651"/>
    </source>
</evidence>
<feature type="transmembrane region" description="Helical" evidence="8">
    <location>
        <begin position="246"/>
        <end position="273"/>
    </location>
</feature>
<dbReference type="PANTHER" id="PTHR30472:SF24">
    <property type="entry name" value="FERRIC ENTEROBACTIN TRANSPORT SYSTEM PERMEASE PROTEIN FEPG"/>
    <property type="match status" value="1"/>
</dbReference>
<protein>
    <submittedName>
        <fullName evidence="9">Iron ABC transporter</fullName>
    </submittedName>
</protein>
<reference evidence="9 10" key="1">
    <citation type="submission" date="2017-09" db="EMBL/GenBank/DDBJ databases">
        <title>Bacterial strain isolated from the female urinary microbiota.</title>
        <authorList>
            <person name="Thomas-White K."/>
            <person name="Kumar N."/>
            <person name="Forster S."/>
            <person name="Putonti C."/>
            <person name="Lawley T."/>
            <person name="Wolfe A.J."/>
        </authorList>
    </citation>
    <scope>NUCLEOTIDE SEQUENCE [LARGE SCALE GENOMIC DNA]</scope>
    <source>
        <strain evidence="9 10">UMB0792</strain>
    </source>
</reference>
<feature type="transmembrane region" description="Helical" evidence="8">
    <location>
        <begin position="157"/>
        <end position="177"/>
    </location>
</feature>